<name>A0ABW2U6F6_9BACT</name>
<protein>
    <submittedName>
        <fullName evidence="1">Uncharacterized protein</fullName>
    </submittedName>
</protein>
<reference evidence="2" key="1">
    <citation type="journal article" date="2019" name="Int. J. Syst. Evol. Microbiol.">
        <title>The Global Catalogue of Microorganisms (GCM) 10K type strain sequencing project: providing services to taxonomists for standard genome sequencing and annotation.</title>
        <authorList>
            <consortium name="The Broad Institute Genomics Platform"/>
            <consortium name="The Broad Institute Genome Sequencing Center for Infectious Disease"/>
            <person name="Wu L."/>
            <person name="Ma J."/>
        </authorList>
    </citation>
    <scope>NUCLEOTIDE SEQUENCE [LARGE SCALE GENOMIC DNA]</scope>
    <source>
        <strain evidence="2">JCM 19635</strain>
    </source>
</reference>
<dbReference type="RefSeq" id="WP_380204560.1">
    <property type="nucleotide sequence ID" value="NZ_JBHTEK010000001.1"/>
</dbReference>
<dbReference type="Proteomes" id="UP001596513">
    <property type="component" value="Unassembled WGS sequence"/>
</dbReference>
<evidence type="ECO:0000313" key="2">
    <source>
        <dbReference type="Proteomes" id="UP001596513"/>
    </source>
</evidence>
<gene>
    <name evidence="1" type="ORF">ACFQT0_18075</name>
</gene>
<comment type="caution">
    <text evidence="1">The sequence shown here is derived from an EMBL/GenBank/DDBJ whole genome shotgun (WGS) entry which is preliminary data.</text>
</comment>
<evidence type="ECO:0000313" key="1">
    <source>
        <dbReference type="EMBL" id="MFC7669047.1"/>
    </source>
</evidence>
<accession>A0ABW2U6F6</accession>
<proteinExistence type="predicted"/>
<sequence length="87" mass="8989">MIPVAAQKQSADSVFQMVSRISRQNQVAFTSVTTGFSVGGIDLGSNNVRTVPEAKAALLVGNGTNASEVGEAWFVASQQPGPAPEPD</sequence>
<keyword evidence="2" id="KW-1185">Reference proteome</keyword>
<dbReference type="EMBL" id="JBHTEK010000001">
    <property type="protein sequence ID" value="MFC7669047.1"/>
    <property type="molecule type" value="Genomic_DNA"/>
</dbReference>
<organism evidence="1 2">
    <name type="scientific">Hymenobacter humi</name>
    <dbReference type="NCBI Taxonomy" id="1411620"/>
    <lineage>
        <taxon>Bacteria</taxon>
        <taxon>Pseudomonadati</taxon>
        <taxon>Bacteroidota</taxon>
        <taxon>Cytophagia</taxon>
        <taxon>Cytophagales</taxon>
        <taxon>Hymenobacteraceae</taxon>
        <taxon>Hymenobacter</taxon>
    </lineage>
</organism>